<dbReference type="AlphaFoldDB" id="A0A239NGZ0"/>
<accession>A0A239NGZ0</accession>
<evidence type="ECO:0000313" key="2">
    <source>
        <dbReference type="Proteomes" id="UP000198280"/>
    </source>
</evidence>
<dbReference type="EMBL" id="FZOF01000035">
    <property type="protein sequence ID" value="SNT53598.1"/>
    <property type="molecule type" value="Genomic_DNA"/>
</dbReference>
<dbReference type="Proteomes" id="UP000198280">
    <property type="component" value="Unassembled WGS sequence"/>
</dbReference>
<sequence>MPPADEPHVCKPGASLYFCPASGDIESDCHGGFDVCCDRPDLHRPVSDEGV</sequence>
<dbReference type="RefSeq" id="WP_179280171.1">
    <property type="nucleotide sequence ID" value="NZ_FZOF01000035.1"/>
</dbReference>
<protein>
    <submittedName>
        <fullName evidence="1">Uncharacterized protein</fullName>
    </submittedName>
</protein>
<gene>
    <name evidence="1" type="ORF">SAMN05216252_13555</name>
</gene>
<organism evidence="1 2">
    <name type="scientific">Actinacidiphila glaucinigra</name>
    <dbReference type="NCBI Taxonomy" id="235986"/>
    <lineage>
        <taxon>Bacteria</taxon>
        <taxon>Bacillati</taxon>
        <taxon>Actinomycetota</taxon>
        <taxon>Actinomycetes</taxon>
        <taxon>Kitasatosporales</taxon>
        <taxon>Streptomycetaceae</taxon>
        <taxon>Actinacidiphila</taxon>
    </lineage>
</organism>
<evidence type="ECO:0000313" key="1">
    <source>
        <dbReference type="EMBL" id="SNT53598.1"/>
    </source>
</evidence>
<reference evidence="1 2" key="1">
    <citation type="submission" date="2017-06" db="EMBL/GenBank/DDBJ databases">
        <authorList>
            <person name="Kim H.J."/>
            <person name="Triplett B.A."/>
        </authorList>
    </citation>
    <scope>NUCLEOTIDE SEQUENCE [LARGE SCALE GENOMIC DNA]</scope>
    <source>
        <strain evidence="1 2">CGMCC 4.1858</strain>
    </source>
</reference>
<proteinExistence type="predicted"/>
<keyword evidence="2" id="KW-1185">Reference proteome</keyword>
<name>A0A239NGZ0_9ACTN</name>